<accession>A0A1G2FQU7</accession>
<dbReference type="AlphaFoldDB" id="A0A1G2FQU7"/>
<evidence type="ECO:0000256" key="2">
    <source>
        <dbReference type="ARBA" id="ARBA00022676"/>
    </source>
</evidence>
<dbReference type="Gene3D" id="3.90.550.10">
    <property type="entry name" value="Spore Coat Polysaccharide Biosynthesis Protein SpsA, Chain A"/>
    <property type="match status" value="1"/>
</dbReference>
<gene>
    <name evidence="5" type="ORF">A3B04_02365</name>
</gene>
<dbReference type="Proteomes" id="UP000177126">
    <property type="component" value="Unassembled WGS sequence"/>
</dbReference>
<comment type="caution">
    <text evidence="5">The sequence shown here is derived from an EMBL/GenBank/DDBJ whole genome shotgun (WGS) entry which is preliminary data.</text>
</comment>
<proteinExistence type="inferred from homology"/>
<dbReference type="InterPro" id="IPR001173">
    <property type="entry name" value="Glyco_trans_2-like"/>
</dbReference>
<organism evidence="5 6">
    <name type="scientific">Candidatus Portnoybacteria bacterium RIFCSPLOWO2_02_FULL_39_11</name>
    <dbReference type="NCBI Taxonomy" id="1802001"/>
    <lineage>
        <taxon>Bacteria</taxon>
        <taxon>Candidatus Portnoyibacteriota</taxon>
    </lineage>
</organism>
<dbReference type="InterPro" id="IPR029044">
    <property type="entry name" value="Nucleotide-diphossugar_trans"/>
</dbReference>
<sequence length="238" mass="26896">MADIILIPTYNERENIKIIIAEIFNLFPDIKILVIDDNSPDGTAEAVKSLISRYRNLSLFERPRKTGLGDAYKEAIGKVVGDKTVRSVITMDADGSHSPEYIKEFLNQIDGHDLIIGSRYVAGGGVSAWNFWRCLLSKLGNLYARMLIGAEINDLTAGFICARREMLARVNFDSIDSSGYAYQIEFKCHCLYDLGAKVKEIPIVFQSRREGESKISNQIISEGILAPWRILFKRLWKK</sequence>
<evidence type="ECO:0000256" key="3">
    <source>
        <dbReference type="ARBA" id="ARBA00022679"/>
    </source>
</evidence>
<evidence type="ECO:0000259" key="4">
    <source>
        <dbReference type="Pfam" id="PF00535"/>
    </source>
</evidence>
<dbReference type="CDD" id="cd06442">
    <property type="entry name" value="DPM1_like"/>
    <property type="match status" value="1"/>
</dbReference>
<evidence type="ECO:0000313" key="5">
    <source>
        <dbReference type="EMBL" id="OGZ40445.1"/>
    </source>
</evidence>
<dbReference type="InterPro" id="IPR039528">
    <property type="entry name" value="DPM1-like"/>
</dbReference>
<dbReference type="GO" id="GO:0004582">
    <property type="term" value="F:dolichyl-phosphate beta-D-mannosyltransferase activity"/>
    <property type="evidence" value="ECO:0007669"/>
    <property type="project" value="InterPro"/>
</dbReference>
<keyword evidence="2" id="KW-0328">Glycosyltransferase</keyword>
<comment type="similarity">
    <text evidence="1">Belongs to the glycosyltransferase 2 family.</text>
</comment>
<dbReference type="Pfam" id="PF00535">
    <property type="entry name" value="Glycos_transf_2"/>
    <property type="match status" value="1"/>
</dbReference>
<protein>
    <recommendedName>
        <fullName evidence="4">Glycosyltransferase 2-like domain-containing protein</fullName>
    </recommendedName>
</protein>
<dbReference type="FunFam" id="3.90.550.10:FF:000122">
    <property type="entry name" value="Dolichol-phosphate mannosyltransferase subunit 1"/>
    <property type="match status" value="1"/>
</dbReference>
<dbReference type="GO" id="GO:0016020">
    <property type="term" value="C:membrane"/>
    <property type="evidence" value="ECO:0007669"/>
    <property type="project" value="GOC"/>
</dbReference>
<keyword evidence="3" id="KW-0808">Transferase</keyword>
<evidence type="ECO:0000256" key="1">
    <source>
        <dbReference type="ARBA" id="ARBA00006739"/>
    </source>
</evidence>
<reference evidence="5 6" key="1">
    <citation type="journal article" date="2016" name="Nat. Commun.">
        <title>Thousands of microbial genomes shed light on interconnected biogeochemical processes in an aquifer system.</title>
        <authorList>
            <person name="Anantharaman K."/>
            <person name="Brown C.T."/>
            <person name="Hug L.A."/>
            <person name="Sharon I."/>
            <person name="Castelle C.J."/>
            <person name="Probst A.J."/>
            <person name="Thomas B.C."/>
            <person name="Singh A."/>
            <person name="Wilkins M.J."/>
            <person name="Karaoz U."/>
            <person name="Brodie E.L."/>
            <person name="Williams K.H."/>
            <person name="Hubbard S.S."/>
            <person name="Banfield J.F."/>
        </authorList>
    </citation>
    <scope>NUCLEOTIDE SEQUENCE [LARGE SCALE GENOMIC DNA]</scope>
</reference>
<dbReference type="EMBL" id="MHNF01000032">
    <property type="protein sequence ID" value="OGZ40445.1"/>
    <property type="molecule type" value="Genomic_DNA"/>
</dbReference>
<dbReference type="PANTHER" id="PTHR43398">
    <property type="entry name" value="DOLICHOL-PHOSPHATE MANNOSYLTRANSFERASE SUBUNIT 1"/>
    <property type="match status" value="1"/>
</dbReference>
<feature type="domain" description="Glycosyltransferase 2-like" evidence="4">
    <location>
        <begin position="5"/>
        <end position="167"/>
    </location>
</feature>
<dbReference type="GO" id="GO:0009247">
    <property type="term" value="P:glycolipid biosynthetic process"/>
    <property type="evidence" value="ECO:0007669"/>
    <property type="project" value="TreeGrafter"/>
</dbReference>
<evidence type="ECO:0000313" key="6">
    <source>
        <dbReference type="Proteomes" id="UP000177126"/>
    </source>
</evidence>
<dbReference type="PANTHER" id="PTHR43398:SF1">
    <property type="entry name" value="DOLICHOL-PHOSPHATE MANNOSYLTRANSFERASE SUBUNIT 1"/>
    <property type="match status" value="1"/>
</dbReference>
<dbReference type="SUPFAM" id="SSF53448">
    <property type="entry name" value="Nucleotide-diphospho-sugar transferases"/>
    <property type="match status" value="1"/>
</dbReference>
<name>A0A1G2FQU7_9BACT</name>